<accession>A0A1G9Y217</accession>
<dbReference type="STRING" id="990371.SAMN05421813_1353"/>
<dbReference type="Proteomes" id="UP000199226">
    <property type="component" value="Unassembled WGS sequence"/>
</dbReference>
<evidence type="ECO:0000313" key="2">
    <source>
        <dbReference type="Proteomes" id="UP000199226"/>
    </source>
</evidence>
<evidence type="ECO:0000313" key="1">
    <source>
        <dbReference type="EMBL" id="SDN03132.1"/>
    </source>
</evidence>
<sequence>MKKVFALFLFLFIGTNNLKIYAQSPGLSIKLLDALSFTITQPELLNFVSKNGSKKKDMMIAKVADHITVISSRGYEVRAISGSGIKDGPFLSLSPFFGETNKGNTNGVVLARDIALPPANGNPATVISAANSSWNGINPENKFNVEYSMESDFLKPKGKNRPAIPVIYTVLQP</sequence>
<dbReference type="RefSeq" id="WP_143007773.1">
    <property type="nucleotide sequence ID" value="NZ_FNHH01000035.1"/>
</dbReference>
<reference evidence="2" key="1">
    <citation type="submission" date="2016-10" db="EMBL/GenBank/DDBJ databases">
        <authorList>
            <person name="Varghese N."/>
            <person name="Submissions S."/>
        </authorList>
    </citation>
    <scope>NUCLEOTIDE SEQUENCE [LARGE SCALE GENOMIC DNA]</scope>
    <source>
        <strain evidence="2">DSM 24536</strain>
    </source>
</reference>
<name>A0A1G9Y217_9SPHI</name>
<dbReference type="AlphaFoldDB" id="A0A1G9Y217"/>
<protein>
    <submittedName>
        <fullName evidence="1">Uncharacterized protein</fullName>
    </submittedName>
</protein>
<proteinExistence type="predicted"/>
<dbReference type="EMBL" id="FNHH01000035">
    <property type="protein sequence ID" value="SDN03132.1"/>
    <property type="molecule type" value="Genomic_DNA"/>
</dbReference>
<organism evidence="1 2">
    <name type="scientific">Daejeonella rubra</name>
    <dbReference type="NCBI Taxonomy" id="990371"/>
    <lineage>
        <taxon>Bacteria</taxon>
        <taxon>Pseudomonadati</taxon>
        <taxon>Bacteroidota</taxon>
        <taxon>Sphingobacteriia</taxon>
        <taxon>Sphingobacteriales</taxon>
        <taxon>Sphingobacteriaceae</taxon>
        <taxon>Daejeonella</taxon>
    </lineage>
</organism>
<keyword evidence="2" id="KW-1185">Reference proteome</keyword>
<gene>
    <name evidence="1" type="ORF">SAMN05421813_1353</name>
</gene>